<dbReference type="PANTHER" id="PTHR10353:SF209">
    <property type="entry name" value="GALACTOLIPID GALACTOSYLTRANSFERASE SFR2, CHLOROPLASTIC"/>
    <property type="match status" value="1"/>
</dbReference>
<keyword evidence="5" id="KW-0732">Signal</keyword>
<sequence length="443" mass="49427">MASRIRQALLAIVLAATPLAAITPAAAADDNGWARSFYWGVATSGFQSEGYAPDSNWKRYVDANAGKNNVDPYGNAVDFRHRYPSYIQLAKNLGVNTFRLGIEWARVEPKPGVWDTAELAYYDDVIKRITDAGMTPMITLNHFAEPGWVTDRGSWASGETVGAFLDYTRRVVQRYRDRNVLWITFNEPLVLLQDEIKVGAIQAWQLPWADANVITAHRRAYDLIHRLDPGAKVTSNQAFISGFNALTDFAFLDHVKDKLDYIGIDYYYGLSLDNLSAISAASGEFWKVKLQPEGIYYALREYHNRFPELPLYIVENGMPTDNGKLRDAGYTRADNLRDTVYWVQRAKADGMNVVGYNYWSLTDNYEWGSYRPRFGLYTVDVLADPALTPAPTDAVGAYTAITADGGAPGDYRLKRQPGVCSLVAPLSSCLDPADPNGPRTVLK</sequence>
<dbReference type="AlphaFoldDB" id="A0A7W3W7N0"/>
<proteinExistence type="inferred from homology"/>
<evidence type="ECO:0000256" key="5">
    <source>
        <dbReference type="SAM" id="SignalP"/>
    </source>
</evidence>
<dbReference type="SUPFAM" id="SSF51445">
    <property type="entry name" value="(Trans)glycosidases"/>
    <property type="match status" value="1"/>
</dbReference>
<name>A0A7W3W7N0_9PSEU</name>
<dbReference type="Proteomes" id="UP000526734">
    <property type="component" value="Unassembled WGS sequence"/>
</dbReference>
<dbReference type="Gene3D" id="3.20.20.80">
    <property type="entry name" value="Glycosidases"/>
    <property type="match status" value="2"/>
</dbReference>
<dbReference type="InterPro" id="IPR001360">
    <property type="entry name" value="Glyco_hydro_1"/>
</dbReference>
<keyword evidence="7" id="KW-1185">Reference proteome</keyword>
<evidence type="ECO:0000313" key="7">
    <source>
        <dbReference type="Proteomes" id="UP000526734"/>
    </source>
</evidence>
<dbReference type="GO" id="GO:0008422">
    <property type="term" value="F:beta-glucosidase activity"/>
    <property type="evidence" value="ECO:0007669"/>
    <property type="project" value="TreeGrafter"/>
</dbReference>
<keyword evidence="2 6" id="KW-0378">Hydrolase</keyword>
<comment type="caution">
    <text evidence="6">The sequence shown here is derived from an EMBL/GenBank/DDBJ whole genome shotgun (WGS) entry which is preliminary data.</text>
</comment>
<accession>A0A7W3W7N0</accession>
<reference evidence="6 7" key="1">
    <citation type="submission" date="2020-08" db="EMBL/GenBank/DDBJ databases">
        <title>Amycolatopsis sp. nov. DR6-1 isolated from Dendrobium heterocarpum.</title>
        <authorList>
            <person name="Tedsree N."/>
            <person name="Kuncharoen N."/>
            <person name="Likhitwitayawuid K."/>
            <person name="Tanasupawat S."/>
        </authorList>
    </citation>
    <scope>NUCLEOTIDE SEQUENCE [LARGE SCALE GENOMIC DNA]</scope>
    <source>
        <strain evidence="6 7">DR6-1</strain>
    </source>
</reference>
<dbReference type="GO" id="GO:0005975">
    <property type="term" value="P:carbohydrate metabolic process"/>
    <property type="evidence" value="ECO:0007669"/>
    <property type="project" value="InterPro"/>
</dbReference>
<evidence type="ECO:0000256" key="3">
    <source>
        <dbReference type="ARBA" id="ARBA00023295"/>
    </source>
</evidence>
<dbReference type="Pfam" id="PF00232">
    <property type="entry name" value="Glyco_hydro_1"/>
    <property type="match status" value="2"/>
</dbReference>
<dbReference type="RefSeq" id="WP_182896498.1">
    <property type="nucleotide sequence ID" value="NZ_JACGZW010000023.1"/>
</dbReference>
<comment type="similarity">
    <text evidence="1 4">Belongs to the glycosyl hydrolase 1 family.</text>
</comment>
<dbReference type="EMBL" id="JACGZW010000023">
    <property type="protein sequence ID" value="MBB1159847.1"/>
    <property type="molecule type" value="Genomic_DNA"/>
</dbReference>
<dbReference type="PRINTS" id="PR00131">
    <property type="entry name" value="GLHYDRLASE1"/>
</dbReference>
<feature type="signal peptide" evidence="5">
    <location>
        <begin position="1"/>
        <end position="27"/>
    </location>
</feature>
<feature type="chain" id="PRO_5031271815" evidence="5">
    <location>
        <begin position="28"/>
        <end position="443"/>
    </location>
</feature>
<gene>
    <name evidence="6" type="ORF">H4281_42455</name>
</gene>
<evidence type="ECO:0000256" key="4">
    <source>
        <dbReference type="RuleBase" id="RU003690"/>
    </source>
</evidence>
<dbReference type="PANTHER" id="PTHR10353">
    <property type="entry name" value="GLYCOSYL HYDROLASE"/>
    <property type="match status" value="1"/>
</dbReference>
<keyword evidence="3" id="KW-0326">Glycosidase</keyword>
<evidence type="ECO:0000313" key="6">
    <source>
        <dbReference type="EMBL" id="MBB1159847.1"/>
    </source>
</evidence>
<organism evidence="6 7">
    <name type="scientific">Amycolatopsis dendrobii</name>
    <dbReference type="NCBI Taxonomy" id="2760662"/>
    <lineage>
        <taxon>Bacteria</taxon>
        <taxon>Bacillati</taxon>
        <taxon>Actinomycetota</taxon>
        <taxon>Actinomycetes</taxon>
        <taxon>Pseudonocardiales</taxon>
        <taxon>Pseudonocardiaceae</taxon>
        <taxon>Amycolatopsis</taxon>
    </lineage>
</organism>
<evidence type="ECO:0000256" key="1">
    <source>
        <dbReference type="ARBA" id="ARBA00010838"/>
    </source>
</evidence>
<protein>
    <submittedName>
        <fullName evidence="6">Glycoside hydrolase family 1 protein</fullName>
    </submittedName>
</protein>
<evidence type="ECO:0000256" key="2">
    <source>
        <dbReference type="ARBA" id="ARBA00022801"/>
    </source>
</evidence>
<dbReference type="InterPro" id="IPR017853">
    <property type="entry name" value="GH"/>
</dbReference>